<dbReference type="AlphaFoldDB" id="T0D932"/>
<dbReference type="EMBL" id="CP080467">
    <property type="protein sequence ID" value="UNO47159.1"/>
    <property type="molecule type" value="Genomic_DNA"/>
</dbReference>
<dbReference type="KEGG" id="aaco:K1I37_10375"/>
<organism evidence="1 2">
    <name type="scientific">Alicyclobacillus acidoterrestris (strain ATCC 49025 / DSM 3922 / CIP 106132 / NCIMB 13137 / GD3B)</name>
    <dbReference type="NCBI Taxonomy" id="1356854"/>
    <lineage>
        <taxon>Bacteria</taxon>
        <taxon>Bacillati</taxon>
        <taxon>Bacillota</taxon>
        <taxon>Bacilli</taxon>
        <taxon>Bacillales</taxon>
        <taxon>Alicyclobacillaceae</taxon>
        <taxon>Alicyclobacillus</taxon>
    </lineage>
</organism>
<protein>
    <submittedName>
        <fullName evidence="1">Uncharacterized protein</fullName>
    </submittedName>
</protein>
<evidence type="ECO:0000313" key="2">
    <source>
        <dbReference type="Proteomes" id="UP000829401"/>
    </source>
</evidence>
<accession>A0A9E6ZKX7</accession>
<keyword evidence="2" id="KW-1185">Reference proteome</keyword>
<name>T0D932_ALIAG</name>
<dbReference type="Proteomes" id="UP000829401">
    <property type="component" value="Chromosome"/>
</dbReference>
<dbReference type="OrthoDB" id="2374748at2"/>
<reference evidence="2" key="1">
    <citation type="journal article" date="2022" name="G3 (Bethesda)">
        <title>Unveiling the complete genome sequence of Alicyclobacillus acidoterrestris DSM 3922T, a taint-producing strain.</title>
        <authorList>
            <person name="Leonardo I.C."/>
            <person name="Barreto Crespo M.T."/>
            <person name="Gaspar F.B."/>
        </authorList>
    </citation>
    <scope>NUCLEOTIDE SEQUENCE [LARGE SCALE GENOMIC DNA]</scope>
    <source>
        <strain evidence="2">DSM 3922</strain>
    </source>
</reference>
<sequence>MRQKVRRGRSWPLFVVAGAFLLGVFTYYDARVFHGVPNVPAMGQSSLADSSTVADPVAPSSMVNAIMKQVGVIPGVNDVAIEPDGDGDGKFLVSAMVDLSVAGSGASASESAQSRMNAAVDQYFQGIFGQAGGGQVSEGMLTFTNGDAIVGTAGLGKAEYQKMAASTMDGNLAEAMLQQPTVQNNSQDDVWYQTQAGE</sequence>
<accession>T0D932</accession>
<evidence type="ECO:0000313" key="1">
    <source>
        <dbReference type="EMBL" id="UNO47159.1"/>
    </source>
</evidence>
<gene>
    <name evidence="1" type="ORF">K1I37_10375</name>
</gene>
<dbReference type="RefSeq" id="WP_021296406.1">
    <property type="nucleotide sequence ID" value="NZ_AURB01000129.1"/>
</dbReference>
<proteinExistence type="predicted"/>